<keyword evidence="1" id="KW-0719">Serine esterase</keyword>
<evidence type="ECO:0000256" key="3">
    <source>
        <dbReference type="ARBA" id="ARBA00022801"/>
    </source>
</evidence>
<reference evidence="6 7" key="1">
    <citation type="submission" date="2019-02" db="EMBL/GenBank/DDBJ databases">
        <title>Deep-cultivation of Planctomycetes and their phenomic and genomic characterization uncovers novel biology.</title>
        <authorList>
            <person name="Wiegand S."/>
            <person name="Jogler M."/>
            <person name="Boedeker C."/>
            <person name="Pinto D."/>
            <person name="Vollmers J."/>
            <person name="Rivas-Marin E."/>
            <person name="Kohn T."/>
            <person name="Peeters S.H."/>
            <person name="Heuer A."/>
            <person name="Rast P."/>
            <person name="Oberbeckmann S."/>
            <person name="Bunk B."/>
            <person name="Jeske O."/>
            <person name="Meyerdierks A."/>
            <person name="Storesund J.E."/>
            <person name="Kallscheuer N."/>
            <person name="Luecker S."/>
            <person name="Lage O.M."/>
            <person name="Pohl T."/>
            <person name="Merkel B.J."/>
            <person name="Hornburger P."/>
            <person name="Mueller R.-W."/>
            <person name="Bruemmer F."/>
            <person name="Labrenz M."/>
            <person name="Spormann A.M."/>
            <person name="Op den Camp H."/>
            <person name="Overmann J."/>
            <person name="Amann R."/>
            <person name="Jetten M.S.M."/>
            <person name="Mascher T."/>
            <person name="Medema M.H."/>
            <person name="Devos D.P."/>
            <person name="Kaster A.-K."/>
            <person name="Ovreas L."/>
            <person name="Rohde M."/>
            <person name="Galperin M.Y."/>
            <person name="Jogler C."/>
        </authorList>
    </citation>
    <scope>NUCLEOTIDE SEQUENCE [LARGE SCALE GENOMIC DNA]</scope>
    <source>
        <strain evidence="6 7">Pla175</strain>
    </source>
</reference>
<name>A0A518D5E7_9BACT</name>
<dbReference type="RefSeq" id="WP_145280153.1">
    <property type="nucleotide sequence ID" value="NZ_CP036291.1"/>
</dbReference>
<keyword evidence="2 4" id="KW-0732">Signal</keyword>
<dbReference type="InterPro" id="IPR029058">
    <property type="entry name" value="AB_hydrolase_fold"/>
</dbReference>
<dbReference type="KEGG" id="pnd:Pla175_00460"/>
<evidence type="ECO:0000259" key="5">
    <source>
        <dbReference type="Pfam" id="PF22244"/>
    </source>
</evidence>
<dbReference type="EMBL" id="CP036291">
    <property type="protein sequence ID" value="QDU86696.1"/>
    <property type="molecule type" value="Genomic_DNA"/>
</dbReference>
<evidence type="ECO:0000313" key="7">
    <source>
        <dbReference type="Proteomes" id="UP000317429"/>
    </source>
</evidence>
<feature type="domain" description="4-O-methyl-glucuronoyl methylesterase-like" evidence="5">
    <location>
        <begin position="136"/>
        <end position="381"/>
    </location>
</feature>
<proteinExistence type="predicted"/>
<feature type="chain" id="PRO_5021885532" description="4-O-methyl-glucuronoyl methylesterase-like domain-containing protein" evidence="4">
    <location>
        <begin position="29"/>
        <end position="432"/>
    </location>
</feature>
<feature type="signal peptide" evidence="4">
    <location>
        <begin position="1"/>
        <end position="28"/>
    </location>
</feature>
<dbReference type="InterPro" id="IPR054579">
    <property type="entry name" value="GCE-like_dom"/>
</dbReference>
<keyword evidence="7" id="KW-1185">Reference proteome</keyword>
<sequence precursor="true">MATTSFCTPRVAPLLLLLAATTCLSTRADDDTQPERRGAWSASPALAQKLARPGVNYDESRVPAYVLPDPLRFSNNRPVDNGEAWTSRRRGELLGLFRDNVYGRRPGTGYSVAFSQTDERDAFDGAATARAVQATISIGDRTFSFPFVVFVPKGAGAPAPAVVLINNRARVSIDEATRAPGDAGEPFWPVRALLDRGYAAAAFYTSDVDPDRKDGYADGIRGFFADGRPPDDQAWGALSAWGWGASRVLDYLDTLPEVDGTRVAVAGHSRGGKAALWGACEDPRFAAAYSNNSGCGGAALSRRAYGETVGTITKALPYWFCKAFSRYAGREDGLPVDQHEVIALIAPRGVYVTSADADLWADPKGEYAAVVAAAPVFELLGEHAITTPEMPPLNAPRVAGRTGYHIRDGGHGLEHKDWEWFLDFADPVLKRP</sequence>
<evidence type="ECO:0000256" key="4">
    <source>
        <dbReference type="SAM" id="SignalP"/>
    </source>
</evidence>
<dbReference type="Gene3D" id="3.40.50.1820">
    <property type="entry name" value="alpha/beta hydrolase"/>
    <property type="match status" value="1"/>
</dbReference>
<dbReference type="AlphaFoldDB" id="A0A518D5E7"/>
<protein>
    <recommendedName>
        <fullName evidence="5">4-O-methyl-glucuronoyl methylesterase-like domain-containing protein</fullName>
    </recommendedName>
</protein>
<accession>A0A518D5E7</accession>
<dbReference type="Pfam" id="PF22244">
    <property type="entry name" value="GCE_fung"/>
    <property type="match status" value="1"/>
</dbReference>
<dbReference type="GO" id="GO:0052689">
    <property type="term" value="F:carboxylic ester hydrolase activity"/>
    <property type="evidence" value="ECO:0007669"/>
    <property type="project" value="UniProtKB-KW"/>
</dbReference>
<dbReference type="Proteomes" id="UP000317429">
    <property type="component" value="Chromosome"/>
</dbReference>
<evidence type="ECO:0000256" key="2">
    <source>
        <dbReference type="ARBA" id="ARBA00022729"/>
    </source>
</evidence>
<evidence type="ECO:0000256" key="1">
    <source>
        <dbReference type="ARBA" id="ARBA00022487"/>
    </source>
</evidence>
<gene>
    <name evidence="6" type="ORF">Pla175_00460</name>
</gene>
<dbReference type="OrthoDB" id="9809261at2"/>
<dbReference type="SUPFAM" id="SSF53474">
    <property type="entry name" value="alpha/beta-Hydrolases"/>
    <property type="match status" value="1"/>
</dbReference>
<evidence type="ECO:0000313" key="6">
    <source>
        <dbReference type="EMBL" id="QDU86696.1"/>
    </source>
</evidence>
<keyword evidence="3" id="KW-0378">Hydrolase</keyword>
<organism evidence="6 7">
    <name type="scientific">Pirellulimonas nuda</name>
    <dbReference type="NCBI Taxonomy" id="2528009"/>
    <lineage>
        <taxon>Bacteria</taxon>
        <taxon>Pseudomonadati</taxon>
        <taxon>Planctomycetota</taxon>
        <taxon>Planctomycetia</taxon>
        <taxon>Pirellulales</taxon>
        <taxon>Lacipirellulaceae</taxon>
        <taxon>Pirellulimonas</taxon>
    </lineage>
</organism>